<evidence type="ECO:0000256" key="1">
    <source>
        <dbReference type="SAM" id="MobiDB-lite"/>
    </source>
</evidence>
<name>A0A4Q1BQM7_TREME</name>
<dbReference type="VEuPathDB" id="FungiDB:TREMEDRAFT_64590"/>
<dbReference type="Proteomes" id="UP000289152">
    <property type="component" value="Unassembled WGS sequence"/>
</dbReference>
<evidence type="ECO:0008006" key="4">
    <source>
        <dbReference type="Google" id="ProtNLM"/>
    </source>
</evidence>
<dbReference type="Pfam" id="PF08576">
    <property type="entry name" value="DUF1764"/>
    <property type="match status" value="1"/>
</dbReference>
<dbReference type="OrthoDB" id="20835at2759"/>
<evidence type="ECO:0000313" key="3">
    <source>
        <dbReference type="Proteomes" id="UP000289152"/>
    </source>
</evidence>
<dbReference type="PANTHER" id="PTHR34066">
    <property type="entry name" value="GROWTH FACTOR 2"/>
    <property type="match status" value="1"/>
</dbReference>
<gene>
    <name evidence="2" type="ORF">M231_02519</name>
</gene>
<dbReference type="InterPro" id="IPR013885">
    <property type="entry name" value="DUF1764_euk"/>
</dbReference>
<evidence type="ECO:0000313" key="2">
    <source>
        <dbReference type="EMBL" id="RXK40245.1"/>
    </source>
</evidence>
<reference evidence="2 3" key="1">
    <citation type="submission" date="2016-06" db="EMBL/GenBank/DDBJ databases">
        <title>Evolution of pathogenesis and genome organization in the Tremellales.</title>
        <authorList>
            <person name="Cuomo C."/>
            <person name="Litvintseva A."/>
            <person name="Heitman J."/>
            <person name="Chen Y."/>
            <person name="Sun S."/>
            <person name="Springer D."/>
            <person name="Dromer F."/>
            <person name="Young S."/>
            <person name="Zeng Q."/>
            <person name="Chapman S."/>
            <person name="Gujja S."/>
            <person name="Saif S."/>
            <person name="Birren B."/>
        </authorList>
    </citation>
    <scope>NUCLEOTIDE SEQUENCE [LARGE SCALE GENOMIC DNA]</scope>
    <source>
        <strain evidence="2 3">ATCC 28783</strain>
    </source>
</reference>
<organism evidence="2 3">
    <name type="scientific">Tremella mesenterica</name>
    <name type="common">Jelly fungus</name>
    <dbReference type="NCBI Taxonomy" id="5217"/>
    <lineage>
        <taxon>Eukaryota</taxon>
        <taxon>Fungi</taxon>
        <taxon>Dikarya</taxon>
        <taxon>Basidiomycota</taxon>
        <taxon>Agaricomycotina</taxon>
        <taxon>Tremellomycetes</taxon>
        <taxon>Tremellales</taxon>
        <taxon>Tremellaceae</taxon>
        <taxon>Tremella</taxon>
    </lineage>
</organism>
<comment type="caution">
    <text evidence="2">The sequence shown here is derived from an EMBL/GenBank/DDBJ whole genome shotgun (WGS) entry which is preliminary data.</text>
</comment>
<sequence length="210" mass="23368">MTISKDIDDIFASSKKPKPSSSIPNTSHISKTHSKSQESHSKAPHVSSVSKKSFKSKHSESDSSSHPSSENSKKDVGSGNGFHVNPQIDTSNTKTTKKKRRHGKEEEKEKETETESLTPVSEKVQIIDTTLPTKSLGKKRRKENEEDEIFRDSKGIRRKTEEGFLIYKESELGIDPTSGGTPLCPFDCDCFLPRSLSPFLLSCLYPAQEL</sequence>
<proteinExistence type="predicted"/>
<protein>
    <recommendedName>
        <fullName evidence="4">DUF1764 domain-containing protein</fullName>
    </recommendedName>
</protein>
<keyword evidence="3" id="KW-1185">Reference proteome</keyword>
<dbReference type="PANTHER" id="PTHR34066:SF1">
    <property type="entry name" value="DUF1764 FAMILY PROTEIN"/>
    <property type="match status" value="1"/>
</dbReference>
<dbReference type="EMBL" id="SDIL01000021">
    <property type="protein sequence ID" value="RXK40245.1"/>
    <property type="molecule type" value="Genomic_DNA"/>
</dbReference>
<accession>A0A4Q1BQM7</accession>
<feature type="compositionally biased region" description="Basic and acidic residues" evidence="1">
    <location>
        <begin position="103"/>
        <end position="113"/>
    </location>
</feature>
<dbReference type="InParanoid" id="A0A4Q1BQM7"/>
<dbReference type="AlphaFoldDB" id="A0A4Q1BQM7"/>
<feature type="region of interest" description="Disordered" evidence="1">
    <location>
        <begin position="1"/>
        <end position="148"/>
    </location>
</feature>